<dbReference type="InterPro" id="IPR054648">
    <property type="entry name" value="TudS-rel"/>
</dbReference>
<dbReference type="Proteomes" id="UP000724058">
    <property type="component" value="Unassembled WGS sequence"/>
</dbReference>
<dbReference type="Proteomes" id="UP000472916">
    <property type="component" value="Unassembled WGS sequence"/>
</dbReference>
<evidence type="ECO:0000313" key="9">
    <source>
        <dbReference type="Proteomes" id="UP000446719"/>
    </source>
</evidence>
<evidence type="ECO:0000313" key="2">
    <source>
        <dbReference type="EMBL" id="CUN52741.1"/>
    </source>
</evidence>
<dbReference type="RefSeq" id="WP_022415724.1">
    <property type="nucleotide sequence ID" value="NZ_CABIWY010000002.1"/>
</dbReference>
<reference evidence="7 8" key="1">
    <citation type="submission" date="2015-09" db="EMBL/GenBank/DDBJ databases">
        <authorList>
            <consortium name="Pathogen Informatics"/>
        </authorList>
    </citation>
    <scope>NUCLEOTIDE SEQUENCE [LARGE SCALE GENOMIC DNA]</scope>
    <source>
        <strain evidence="2 7">2789STDY5608866</strain>
        <strain evidence="1 8">2789STDY5834961</strain>
    </source>
</reference>
<dbReference type="Proteomes" id="UP000449249">
    <property type="component" value="Unassembled WGS sequence"/>
</dbReference>
<dbReference type="Proteomes" id="UP000095439">
    <property type="component" value="Unassembled WGS sequence"/>
</dbReference>
<evidence type="ECO:0000313" key="6">
    <source>
        <dbReference type="EMBL" id="NSE57001.1"/>
    </source>
</evidence>
<dbReference type="EMBL" id="JAAIOD010000002">
    <property type="protein sequence ID" value="NSE57001.1"/>
    <property type="molecule type" value="Genomic_DNA"/>
</dbReference>
<dbReference type="EMBL" id="WWSH01000002">
    <property type="protein sequence ID" value="MZK09363.1"/>
    <property type="molecule type" value="Genomic_DNA"/>
</dbReference>
<reference evidence="9 10" key="2">
    <citation type="journal article" date="2019" name="Nat. Med.">
        <title>A library of human gut bacterial isolates paired with longitudinal multiomics data enables mechanistic microbiome research.</title>
        <authorList>
            <person name="Poyet M."/>
            <person name="Groussin M."/>
            <person name="Gibbons S.M."/>
            <person name="Avila-Pacheco J."/>
            <person name="Jiang X."/>
            <person name="Kearney S.M."/>
            <person name="Perrotta A.R."/>
            <person name="Berdy B."/>
            <person name="Zhao S."/>
            <person name="Lieberman T.D."/>
            <person name="Swanson P.K."/>
            <person name="Smith M."/>
            <person name="Roesemann S."/>
            <person name="Alexander J.E."/>
            <person name="Rich S.A."/>
            <person name="Livny J."/>
            <person name="Vlamakis H."/>
            <person name="Clish C."/>
            <person name="Bullock K."/>
            <person name="Deik A."/>
            <person name="Scott J."/>
            <person name="Pierce K.A."/>
            <person name="Xavier R.J."/>
            <person name="Alm E.J."/>
        </authorList>
    </citation>
    <scope>NUCLEOTIDE SEQUENCE [LARGE SCALE GENOMIC DNA]</scope>
    <source>
        <strain evidence="3 10">BIOML-A1</strain>
        <strain evidence="5 11">BIOML-A6</strain>
        <strain evidence="4 9">BIOML-A7</strain>
    </source>
</reference>
<dbReference type="EMBL" id="WWSB01000003">
    <property type="protein sequence ID" value="MZK17315.1"/>
    <property type="molecule type" value="Genomic_DNA"/>
</dbReference>
<evidence type="ECO:0000313" key="5">
    <source>
        <dbReference type="EMBL" id="MZK42101.1"/>
    </source>
</evidence>
<accession>A0A173RAQ0</accession>
<proteinExistence type="predicted"/>
<dbReference type="EMBL" id="CYYY01000002">
    <property type="protein sequence ID" value="CUN52741.1"/>
    <property type="molecule type" value="Genomic_DNA"/>
</dbReference>
<evidence type="ECO:0000313" key="4">
    <source>
        <dbReference type="EMBL" id="MZK17315.1"/>
    </source>
</evidence>
<organism evidence="1 8">
    <name type="scientific">Dorea longicatena</name>
    <dbReference type="NCBI Taxonomy" id="88431"/>
    <lineage>
        <taxon>Bacteria</taxon>
        <taxon>Bacillati</taxon>
        <taxon>Bacillota</taxon>
        <taxon>Clostridia</taxon>
        <taxon>Lachnospirales</taxon>
        <taxon>Lachnospiraceae</taxon>
        <taxon>Dorea</taxon>
    </lineage>
</organism>
<evidence type="ECO:0000313" key="8">
    <source>
        <dbReference type="Proteomes" id="UP000095597"/>
    </source>
</evidence>
<evidence type="ECO:0000313" key="11">
    <source>
        <dbReference type="Proteomes" id="UP000472916"/>
    </source>
</evidence>
<gene>
    <name evidence="2" type="ORF">ERS852423_00730</name>
    <name evidence="1" type="ORF">ERS852573_00318</name>
    <name evidence="6" type="ORF">G4332_02520</name>
    <name evidence="5" type="ORF">GT528_10385</name>
    <name evidence="4" type="ORF">GT565_04130</name>
    <name evidence="3" type="ORF">GT576_03165</name>
</gene>
<dbReference type="AlphaFoldDB" id="A0A173RAQ0"/>
<evidence type="ECO:0000313" key="3">
    <source>
        <dbReference type="EMBL" id="MZK09363.1"/>
    </source>
</evidence>
<dbReference type="OrthoDB" id="5420310at2"/>
<evidence type="ECO:0000313" key="1">
    <source>
        <dbReference type="EMBL" id="CUM74689.1"/>
    </source>
</evidence>
<protein>
    <submittedName>
        <fullName evidence="1">Protein of uncharacterized function (DUF523)</fullName>
    </submittedName>
</protein>
<dbReference type="EMBL" id="CYXO01000002">
    <property type="protein sequence ID" value="CUM74689.1"/>
    <property type="molecule type" value="Genomic_DNA"/>
</dbReference>
<reference evidence="6" key="4">
    <citation type="submission" date="2020-02" db="EMBL/GenBank/DDBJ databases">
        <authorList>
            <person name="Littmann E."/>
            <person name="Sorbara M."/>
        </authorList>
    </citation>
    <scope>NUCLEOTIDE SEQUENCE</scope>
    <source>
        <strain evidence="6">MSK.10.16</strain>
    </source>
</reference>
<evidence type="ECO:0000313" key="10">
    <source>
        <dbReference type="Proteomes" id="UP000449249"/>
    </source>
</evidence>
<reference evidence="6" key="3">
    <citation type="journal article" date="2020" name="Cell Host Microbe">
        <title>Functional and Genomic Variation between Human-Derived Isolates of Lachnospiraceae Reveals Inter- and Intra-Species Diversity.</title>
        <authorList>
            <person name="Sorbara M.T."/>
            <person name="Littmann E.R."/>
            <person name="Fontana E."/>
            <person name="Moody T.U."/>
            <person name="Kohout C.E."/>
            <person name="Gjonbalaj M."/>
            <person name="Eaton V."/>
            <person name="Seok R."/>
            <person name="Leiner I.M."/>
            <person name="Pamer E.G."/>
        </authorList>
    </citation>
    <scope>NUCLEOTIDE SEQUENCE</scope>
    <source>
        <strain evidence="6">MSK.10.16</strain>
    </source>
</reference>
<dbReference type="EMBL" id="WWSC01000011">
    <property type="protein sequence ID" value="MZK42101.1"/>
    <property type="molecule type" value="Genomic_DNA"/>
</dbReference>
<dbReference type="NCBIfam" id="NF045597">
    <property type="entry name" value="TudS_rel_CD3072"/>
    <property type="match status" value="1"/>
</dbReference>
<name>A0A173RAQ0_9FIRM</name>
<dbReference type="Proteomes" id="UP000446719">
    <property type="component" value="Unassembled WGS sequence"/>
</dbReference>
<sequence length="179" mass="20911">MKNLLIVSHCILNNAAKVEQDEAELAEEYKIREELMQLILKKDVQLLQLPCPEFIMYGSQRWGHVKNQFQHPFYMEQCRKILEPVLLQLQEYAQHVEKFHVLGIVSVEGSPNCGYHLTCEGEWKGEIGTDEKRIQDIQKSLKMTENPGVYMEVLEKELQKRNMEIPIVTMKEAVQLLNN</sequence>
<evidence type="ECO:0000313" key="7">
    <source>
        <dbReference type="Proteomes" id="UP000095439"/>
    </source>
</evidence>
<dbReference type="Proteomes" id="UP000095597">
    <property type="component" value="Unassembled WGS sequence"/>
</dbReference>